<reference evidence="1" key="1">
    <citation type="submission" date="2014-09" db="EMBL/GenBank/DDBJ databases">
        <authorList>
            <person name="Magalhaes I.L.F."/>
            <person name="Oliveira U."/>
            <person name="Santos F.R."/>
            <person name="Vidigal T.H.D.A."/>
            <person name="Brescovit A.D."/>
            <person name="Santos A.J."/>
        </authorList>
    </citation>
    <scope>NUCLEOTIDE SEQUENCE</scope>
    <source>
        <tissue evidence="1">Shoot tissue taken approximately 20 cm above the soil surface</tissue>
    </source>
</reference>
<proteinExistence type="predicted"/>
<organism evidence="1">
    <name type="scientific">Arundo donax</name>
    <name type="common">Giant reed</name>
    <name type="synonym">Donax arundinaceus</name>
    <dbReference type="NCBI Taxonomy" id="35708"/>
    <lineage>
        <taxon>Eukaryota</taxon>
        <taxon>Viridiplantae</taxon>
        <taxon>Streptophyta</taxon>
        <taxon>Embryophyta</taxon>
        <taxon>Tracheophyta</taxon>
        <taxon>Spermatophyta</taxon>
        <taxon>Magnoliopsida</taxon>
        <taxon>Liliopsida</taxon>
        <taxon>Poales</taxon>
        <taxon>Poaceae</taxon>
        <taxon>PACMAD clade</taxon>
        <taxon>Arundinoideae</taxon>
        <taxon>Arundineae</taxon>
        <taxon>Arundo</taxon>
    </lineage>
</organism>
<reference evidence="1" key="2">
    <citation type="journal article" date="2015" name="Data Brief">
        <title>Shoot transcriptome of the giant reed, Arundo donax.</title>
        <authorList>
            <person name="Barrero R.A."/>
            <person name="Guerrero F.D."/>
            <person name="Moolhuijzen P."/>
            <person name="Goolsby J.A."/>
            <person name="Tidwell J."/>
            <person name="Bellgard S.E."/>
            <person name="Bellgard M.I."/>
        </authorList>
    </citation>
    <scope>NUCLEOTIDE SEQUENCE</scope>
    <source>
        <tissue evidence="1">Shoot tissue taken approximately 20 cm above the soil surface</tissue>
    </source>
</reference>
<evidence type="ECO:0000313" key="1">
    <source>
        <dbReference type="EMBL" id="JAD27983.1"/>
    </source>
</evidence>
<accession>A0A0A8YQA4</accession>
<name>A0A0A8YQA4_ARUDO</name>
<sequence length="35" mass="3714">MVTLSTGTSSRPILSNKASAARPFPWTAKPRSIAL</sequence>
<protein>
    <submittedName>
        <fullName evidence="1">Uncharacterized protein</fullName>
    </submittedName>
</protein>
<dbReference type="EMBL" id="GBRH01269912">
    <property type="protein sequence ID" value="JAD27983.1"/>
    <property type="molecule type" value="Transcribed_RNA"/>
</dbReference>
<dbReference type="AlphaFoldDB" id="A0A0A8YQA4"/>